<keyword evidence="2 6" id="KW-0031">Aminopeptidase</keyword>
<comment type="similarity">
    <text evidence="6">Belongs to the peptidase M24A family. Methionine aminopeptidase type 1 subfamily.</text>
</comment>
<comment type="catalytic activity">
    <reaction evidence="6 7">
        <text>Release of N-terminal amino acids, preferentially methionine, from peptides and arylamides.</text>
        <dbReference type="EC" id="3.4.11.18"/>
    </reaction>
</comment>
<dbReference type="AlphaFoldDB" id="A0A1V2N7G7"/>
<feature type="binding site" evidence="6">
    <location>
        <position position="91"/>
    </location>
    <ligand>
        <name>substrate</name>
    </ligand>
</feature>
<keyword evidence="4 6" id="KW-0479">Metal-binding</keyword>
<evidence type="ECO:0000256" key="7">
    <source>
        <dbReference type="RuleBase" id="RU003653"/>
    </source>
</evidence>
<evidence type="ECO:0000256" key="6">
    <source>
        <dbReference type="HAMAP-Rule" id="MF_01974"/>
    </source>
</evidence>
<name>A0A1V2N7G7_9HYPH</name>
<keyword evidence="5 6" id="KW-0378">Hydrolase</keyword>
<accession>A0A1V2N7G7</accession>
<comment type="cofactor">
    <cofactor evidence="6">
        <name>Co(2+)</name>
        <dbReference type="ChEBI" id="CHEBI:48828"/>
    </cofactor>
    <cofactor evidence="6">
        <name>Zn(2+)</name>
        <dbReference type="ChEBI" id="CHEBI:29105"/>
    </cofactor>
    <cofactor evidence="6">
        <name>Mn(2+)</name>
        <dbReference type="ChEBI" id="CHEBI:29035"/>
    </cofactor>
    <cofactor evidence="6">
        <name>Fe(2+)</name>
        <dbReference type="ChEBI" id="CHEBI:29033"/>
    </cofactor>
    <text evidence="6">Binds 2 divalent metal cations per subunit. Has a high-affinity and a low affinity metal-binding site. The true nature of the physiological cofactor is under debate. The enzyme is active with cobalt, zinc, manganese or divalent iron ions. Most likely, methionine aminopeptidases function as mononuclear Fe(2+)-metalloproteases under physiological conditions, and the catalytically relevant metal-binding site has been assigned to the histidine-containing high-affinity site.</text>
</comment>
<dbReference type="EMBL" id="LVWB01000013">
    <property type="protein sequence ID" value="ONI58878.1"/>
    <property type="molecule type" value="Genomic_DNA"/>
</dbReference>
<evidence type="ECO:0000256" key="1">
    <source>
        <dbReference type="ARBA" id="ARBA00002521"/>
    </source>
</evidence>
<comment type="subunit">
    <text evidence="6">Monomer.</text>
</comment>
<evidence type="ECO:0000256" key="5">
    <source>
        <dbReference type="ARBA" id="ARBA00022801"/>
    </source>
</evidence>
<dbReference type="InterPro" id="IPR036005">
    <property type="entry name" value="Creatinase/aminopeptidase-like"/>
</dbReference>
<dbReference type="SUPFAM" id="SSF55920">
    <property type="entry name" value="Creatinase/aminopeptidase"/>
    <property type="match status" value="1"/>
</dbReference>
<keyword evidence="3 6" id="KW-0645">Protease</keyword>
<dbReference type="GO" id="GO:0046872">
    <property type="term" value="F:metal ion binding"/>
    <property type="evidence" value="ECO:0007669"/>
    <property type="project" value="UniProtKB-UniRule"/>
</dbReference>
<proteinExistence type="inferred from homology"/>
<dbReference type="NCBIfam" id="TIGR00500">
    <property type="entry name" value="met_pdase_I"/>
    <property type="match status" value="1"/>
</dbReference>
<evidence type="ECO:0000259" key="8">
    <source>
        <dbReference type="Pfam" id="PF00557"/>
    </source>
</evidence>
<dbReference type="GO" id="GO:0006508">
    <property type="term" value="P:proteolysis"/>
    <property type="evidence" value="ECO:0007669"/>
    <property type="project" value="UniProtKB-KW"/>
</dbReference>
<dbReference type="EC" id="3.4.11.18" evidence="6 7"/>
<reference evidence="9 10" key="1">
    <citation type="journal article" date="2017" name="PLoS ONE">
        <title>Genomic sequence of 'Candidatus Liberibacter solanacearum' haplotype C and its comparison with haplotype A and B genomes.</title>
        <authorList>
            <person name="Wang J."/>
            <person name="Haapalainen M."/>
            <person name="Schott T."/>
            <person name="Thompson S.M."/>
            <person name="Smith G.R."/>
            <person name="Nissinen A.I."/>
            <person name="Pirhonen M."/>
        </authorList>
    </citation>
    <scope>NUCLEOTIDE SEQUENCE [LARGE SCALE GENOMIC DNA]</scope>
    <source>
        <strain evidence="9 10">FIN111</strain>
    </source>
</reference>
<comment type="caution">
    <text evidence="9">The sequence shown here is derived from an EMBL/GenBank/DDBJ whole genome shotgun (WGS) entry which is preliminary data.</text>
</comment>
<dbReference type="Pfam" id="PF00557">
    <property type="entry name" value="Peptidase_M24"/>
    <property type="match status" value="1"/>
</dbReference>
<dbReference type="InterPro" id="IPR000994">
    <property type="entry name" value="Pept_M24"/>
</dbReference>
<dbReference type="Proteomes" id="UP000189542">
    <property type="component" value="Unassembled WGS sequence"/>
</dbReference>
<sequence length="278" mass="30935">MINIMSSSSLKKSKTINIYTSEELEGIRNACSVVARCLDSLASMIQPKITTEEINDFVYQFGIENNAIPATLNYRGYRKSCCTSVNHVVCHGIPSNKELRDGDIINVDVTYIVDGWHGDSSRMYPVGKIKRSAERLLQVTYESLYKGIAAVKLNGNITDIGKAIQQYAHSENYSIVEVFCGHGIGRCFHENPEILHFYDPLYPSDEIKFQEGMVFTIEPMLNLGSASVKVLSDGWTAVTRDQSLSAQYEHTIAITKKGCEIFTLSPNNLGRPGIPPIQ</sequence>
<dbReference type="PANTHER" id="PTHR43330">
    <property type="entry name" value="METHIONINE AMINOPEPTIDASE"/>
    <property type="match status" value="1"/>
</dbReference>
<feature type="binding site" evidence="6">
    <location>
        <position position="182"/>
    </location>
    <ligand>
        <name>a divalent metal cation</name>
        <dbReference type="ChEBI" id="CHEBI:60240"/>
        <label>2</label>
        <note>catalytic</note>
    </ligand>
</feature>
<feature type="binding site" evidence="6">
    <location>
        <position position="119"/>
    </location>
    <ligand>
        <name>a divalent metal cation</name>
        <dbReference type="ChEBI" id="CHEBI:60240"/>
        <label>1</label>
    </ligand>
</feature>
<dbReference type="HAMAP" id="MF_01974">
    <property type="entry name" value="MetAP_1"/>
    <property type="match status" value="1"/>
</dbReference>
<evidence type="ECO:0000256" key="2">
    <source>
        <dbReference type="ARBA" id="ARBA00022438"/>
    </source>
</evidence>
<dbReference type="PANTHER" id="PTHR43330:SF27">
    <property type="entry name" value="METHIONINE AMINOPEPTIDASE"/>
    <property type="match status" value="1"/>
</dbReference>
<dbReference type="PRINTS" id="PR00599">
    <property type="entry name" value="MAPEPTIDASE"/>
</dbReference>
<feature type="domain" description="Peptidase M24" evidence="8">
    <location>
        <begin position="25"/>
        <end position="256"/>
    </location>
</feature>
<evidence type="ECO:0000256" key="3">
    <source>
        <dbReference type="ARBA" id="ARBA00022670"/>
    </source>
</evidence>
<feature type="binding site" evidence="6">
    <location>
        <position position="218"/>
    </location>
    <ligand>
        <name>a divalent metal cation</name>
        <dbReference type="ChEBI" id="CHEBI:60240"/>
        <label>2</label>
        <note>catalytic</note>
    </ligand>
</feature>
<dbReference type="GO" id="GO:0070006">
    <property type="term" value="F:metalloaminopeptidase activity"/>
    <property type="evidence" value="ECO:0007669"/>
    <property type="project" value="UniProtKB-UniRule"/>
</dbReference>
<dbReference type="GO" id="GO:0005829">
    <property type="term" value="C:cytosol"/>
    <property type="evidence" value="ECO:0007669"/>
    <property type="project" value="TreeGrafter"/>
</dbReference>
<evidence type="ECO:0000313" key="10">
    <source>
        <dbReference type="Proteomes" id="UP000189542"/>
    </source>
</evidence>
<comment type="function">
    <text evidence="1 6">Removes the N-terminal methionine from nascent proteins. The N-terminal methionine is often cleaved when the second residue in the primary sequence is small and uncharged (Met-Ala-, Cys, Gly, Pro, Ser, Thr, or Val). Requires deformylation of the N(alpha)-formylated initiator methionine before it can be hydrolyzed.</text>
</comment>
<evidence type="ECO:0000256" key="4">
    <source>
        <dbReference type="ARBA" id="ARBA00022723"/>
    </source>
</evidence>
<gene>
    <name evidence="6" type="primary">map</name>
    <name evidence="9" type="ORF">AYO25_04170</name>
</gene>
<dbReference type="Gene3D" id="3.90.230.10">
    <property type="entry name" value="Creatinase/methionine aminopeptidase superfamily"/>
    <property type="match status" value="1"/>
</dbReference>
<dbReference type="PROSITE" id="PS00680">
    <property type="entry name" value="MAP_1"/>
    <property type="match status" value="1"/>
</dbReference>
<dbReference type="InterPro" id="IPR001714">
    <property type="entry name" value="Pept_M24_MAP"/>
</dbReference>
<dbReference type="InterPro" id="IPR002467">
    <property type="entry name" value="Pept_M24A_MAP1"/>
</dbReference>
<dbReference type="CDD" id="cd01086">
    <property type="entry name" value="MetAP1"/>
    <property type="match status" value="1"/>
</dbReference>
<feature type="binding site" evidence="6">
    <location>
        <position position="108"/>
    </location>
    <ligand>
        <name>a divalent metal cation</name>
        <dbReference type="ChEBI" id="CHEBI:60240"/>
        <label>1</label>
    </ligand>
</feature>
<dbReference type="GO" id="GO:0004239">
    <property type="term" value="F:initiator methionyl aminopeptidase activity"/>
    <property type="evidence" value="ECO:0007669"/>
    <property type="project" value="UniProtKB-UniRule"/>
</dbReference>
<organism evidence="9 10">
    <name type="scientific">Candidatus Liberibacter solanacearum</name>
    <dbReference type="NCBI Taxonomy" id="556287"/>
    <lineage>
        <taxon>Bacteria</taxon>
        <taxon>Pseudomonadati</taxon>
        <taxon>Pseudomonadota</taxon>
        <taxon>Alphaproteobacteria</taxon>
        <taxon>Hyphomicrobiales</taxon>
        <taxon>Rhizobiaceae</taxon>
        <taxon>Liberibacter</taxon>
    </lineage>
</organism>
<feature type="binding site" evidence="6">
    <location>
        <position position="119"/>
    </location>
    <ligand>
        <name>a divalent metal cation</name>
        <dbReference type="ChEBI" id="CHEBI:60240"/>
        <label>2</label>
        <note>catalytic</note>
    </ligand>
</feature>
<protein>
    <recommendedName>
        <fullName evidence="6 7">Methionine aminopeptidase</fullName>
        <shortName evidence="6">MAP</shortName>
        <shortName evidence="6">MetAP</shortName>
        <ecNumber evidence="6 7">3.4.11.18</ecNumber>
    </recommendedName>
    <alternativeName>
        <fullName evidence="6">Peptidase M</fullName>
    </alternativeName>
</protein>
<feature type="binding site" evidence="6">
    <location>
        <position position="189"/>
    </location>
    <ligand>
        <name>substrate</name>
    </ligand>
</feature>
<feature type="binding site" evidence="6">
    <location>
        <position position="249"/>
    </location>
    <ligand>
        <name>a divalent metal cation</name>
        <dbReference type="ChEBI" id="CHEBI:60240"/>
        <label>2</label>
        <note>catalytic</note>
    </ligand>
</feature>
<feature type="binding site" evidence="6">
    <location>
        <position position="249"/>
    </location>
    <ligand>
        <name>a divalent metal cation</name>
        <dbReference type="ChEBI" id="CHEBI:60240"/>
        <label>1</label>
    </ligand>
</feature>
<evidence type="ECO:0000313" key="9">
    <source>
        <dbReference type="EMBL" id="ONI58878.1"/>
    </source>
</evidence>